<evidence type="ECO:0000313" key="2">
    <source>
        <dbReference type="Proteomes" id="UP001226091"/>
    </source>
</evidence>
<keyword evidence="2" id="KW-1185">Reference proteome</keyword>
<proteinExistence type="predicted"/>
<name>A0ACD4RHS9_9BACI</name>
<evidence type="ECO:0000313" key="1">
    <source>
        <dbReference type="EMBL" id="WHZ60037.1"/>
    </source>
</evidence>
<dbReference type="Proteomes" id="UP001226091">
    <property type="component" value="Chromosome"/>
</dbReference>
<accession>A0ACD4RHS9</accession>
<reference evidence="2" key="1">
    <citation type="journal article" date="2025" name="Aquaculture">
        <title>Assessment of the bioflocculant production and safety properties of Metabacillus hrfriensis sp. nov. based on phenotypic and whole-genome sequencing analysis.</title>
        <authorList>
            <person name="Zhang R."/>
            <person name="Zhao Z."/>
            <person name="Luo L."/>
            <person name="Wang S."/>
            <person name="Guo K."/>
            <person name="Xu W."/>
        </authorList>
    </citation>
    <scope>NUCLEOTIDE SEQUENCE [LARGE SCALE GENOMIC DNA]</scope>
    <source>
        <strain evidence="2">CT-WN-B3</strain>
    </source>
</reference>
<protein>
    <submittedName>
        <fullName evidence="1">GIY-YIG nuclease family protein</fullName>
    </submittedName>
</protein>
<sequence>MESYYGIIYKATNKDTVKIYIGMTTRTLDERRIEHHSKAKKESNNIFHKIIRKNLLDFEEDNFYWEVIDGAKNKEELLEKETYWITYYNTFIGFENCKGYNMTIGGEGYCIGEDNPQSQLNEKQVLEILNDIMSGSTHKEISKLHNVAHHLIETLSQGKTYRCYYTADYKTWLKEKREKELLFIRDTLPKIFKELMDGKSHKSIARKFNTHKSNITNISRGVNFKQHFCPEYIAWLREKEKERGFFIHDILPKIIDDIMLEQYQHKELAKKYKVSVKTIQGILYEGFHKEHWPVKYISWLENKQKSERIFIQDTLPKIINEIMNGSKQTQIARKYGIGYSTVKNVSQGVAYKNHYPNKYRLWLSKRRDERETFIEKIVPSVIKDIMNNEATEIISINYNLEIGIIQRIARGQVFRKYYTPDYINWLEETKKNKCKGISYKKNKGKWEAYARVDSKMKYLGMFYSKEHAIIARLKFEKEYFGENAPQKHLFERYEI</sequence>
<gene>
    <name evidence="1" type="ORF">QLQ22_12195</name>
</gene>
<organism evidence="1 2">
    <name type="scientific">Metabacillus hrfriensis</name>
    <dbReference type="NCBI Taxonomy" id="3048891"/>
    <lineage>
        <taxon>Bacteria</taxon>
        <taxon>Bacillati</taxon>
        <taxon>Bacillota</taxon>
        <taxon>Bacilli</taxon>
        <taxon>Bacillales</taxon>
        <taxon>Bacillaceae</taxon>
        <taxon>Metabacillus</taxon>
    </lineage>
</organism>
<dbReference type="EMBL" id="CP126116">
    <property type="protein sequence ID" value="WHZ60037.1"/>
    <property type="molecule type" value="Genomic_DNA"/>
</dbReference>